<gene>
    <name evidence="9" type="ORF">KDL01_38590</name>
</gene>
<dbReference type="PANTHER" id="PTHR43875:SF15">
    <property type="entry name" value="TREHALOSE IMPORT ATP-BINDING PROTEIN SUGC"/>
    <property type="match status" value="1"/>
</dbReference>
<dbReference type="RefSeq" id="WP_212533673.1">
    <property type="nucleotide sequence ID" value="NZ_JAGSOG010000401.1"/>
</dbReference>
<dbReference type="InterPro" id="IPR003439">
    <property type="entry name" value="ABC_transporter-like_ATP-bd"/>
</dbReference>
<evidence type="ECO:0000256" key="7">
    <source>
        <dbReference type="SAM" id="MobiDB-lite"/>
    </source>
</evidence>
<evidence type="ECO:0000256" key="5">
    <source>
        <dbReference type="ARBA" id="ARBA00022967"/>
    </source>
</evidence>
<dbReference type="Gene3D" id="3.40.50.300">
    <property type="entry name" value="P-loop containing nucleotide triphosphate hydrolases"/>
    <property type="match status" value="1"/>
</dbReference>
<dbReference type="Proteomes" id="UP000675781">
    <property type="component" value="Unassembled WGS sequence"/>
</dbReference>
<evidence type="ECO:0000313" key="9">
    <source>
        <dbReference type="EMBL" id="MBR7839234.1"/>
    </source>
</evidence>
<dbReference type="GO" id="GO:0055052">
    <property type="term" value="C:ATP-binding cassette (ABC) transporter complex, substrate-binding subunit-containing"/>
    <property type="evidence" value="ECO:0007669"/>
    <property type="project" value="TreeGrafter"/>
</dbReference>
<evidence type="ECO:0000256" key="1">
    <source>
        <dbReference type="ARBA" id="ARBA00022448"/>
    </source>
</evidence>
<keyword evidence="10" id="KW-1185">Reference proteome</keyword>
<dbReference type="InterPro" id="IPR047641">
    <property type="entry name" value="ABC_transpr_MalK/UgpC-like"/>
</dbReference>
<feature type="compositionally biased region" description="Pro residues" evidence="7">
    <location>
        <begin position="296"/>
        <end position="305"/>
    </location>
</feature>
<dbReference type="SMART" id="SM00382">
    <property type="entry name" value="AAA"/>
    <property type="match status" value="1"/>
</dbReference>
<dbReference type="AlphaFoldDB" id="A0A941IT30"/>
<dbReference type="InterPro" id="IPR008995">
    <property type="entry name" value="Mo/tungstate-bd_C_term_dom"/>
</dbReference>
<keyword evidence="2" id="KW-1003">Cell membrane</keyword>
<accession>A0A941IT30</accession>
<keyword evidence="5" id="KW-1278">Translocase</keyword>
<evidence type="ECO:0000256" key="6">
    <source>
        <dbReference type="ARBA" id="ARBA00023136"/>
    </source>
</evidence>
<feature type="region of interest" description="Disordered" evidence="7">
    <location>
        <begin position="291"/>
        <end position="334"/>
    </location>
</feature>
<sequence>MAEVEFVGVTRVQRGLWRPVLERVELTVRDGELLVLTGASGSGKSALLRALAGADPLTAGRVLIDGRDVTKASPDKRRVSMLAQGFALFPQLSVRENIAFPLTMRKTSAKTVAAKVADIAERCGVAAHLSARPDALDFDLRQRAMMARALVGEPLAVCVDEPLAGTGVPMMMRERTPIATLQREFGVTMLYATCSSTDALAIADRIAVLDRGVLQQVGTPAEVFDRPATAAVAGFVGQHPMNLIPAPYRDGYARIGGETAGLAVKLGDAQAQALTGETVLIGLRPEDLTLAAAPGPAEPAPPSRPQQPLATDPVPPPRPQPESSPPASAASASVPISISASTSASVSPESPPEPGALRATAVFVKDSGREYIVHARIQAPDGPLDPIDLVIRHTRGTPPLRGDDVLITANPSVAHLFDAGTGRRLPD</sequence>
<name>A0A941IT30_9ACTN</name>
<evidence type="ECO:0000259" key="8">
    <source>
        <dbReference type="PROSITE" id="PS50893"/>
    </source>
</evidence>
<dbReference type="EMBL" id="JAGSOG010000401">
    <property type="protein sequence ID" value="MBR7839234.1"/>
    <property type="molecule type" value="Genomic_DNA"/>
</dbReference>
<evidence type="ECO:0000313" key="10">
    <source>
        <dbReference type="Proteomes" id="UP000675781"/>
    </source>
</evidence>
<dbReference type="Gene3D" id="2.40.50.100">
    <property type="match status" value="1"/>
</dbReference>
<keyword evidence="1" id="KW-0813">Transport</keyword>
<keyword evidence="6" id="KW-0472">Membrane</keyword>
<dbReference type="InterPro" id="IPR003593">
    <property type="entry name" value="AAA+_ATPase"/>
</dbReference>
<dbReference type="PANTHER" id="PTHR43875">
    <property type="entry name" value="MALTODEXTRIN IMPORT ATP-BINDING PROTEIN MSMX"/>
    <property type="match status" value="1"/>
</dbReference>
<reference evidence="9" key="1">
    <citation type="submission" date="2021-04" db="EMBL/GenBank/DDBJ databases">
        <title>Genome based classification of Actinospica acidithermotolerans sp. nov., an actinobacterium isolated from an Indonesian hot spring.</title>
        <authorList>
            <person name="Kusuma A.B."/>
            <person name="Putra K.E."/>
            <person name="Nafisah S."/>
            <person name="Loh J."/>
            <person name="Nouioui I."/>
            <person name="Goodfellow M."/>
        </authorList>
    </citation>
    <scope>NUCLEOTIDE SEQUENCE</scope>
    <source>
        <strain evidence="9">CSCA 57</strain>
    </source>
</reference>
<feature type="compositionally biased region" description="Low complexity" evidence="7">
    <location>
        <begin position="325"/>
        <end position="334"/>
    </location>
</feature>
<dbReference type="SUPFAM" id="SSF50331">
    <property type="entry name" value="MOP-like"/>
    <property type="match status" value="2"/>
</dbReference>
<feature type="compositionally biased region" description="Pro residues" evidence="7">
    <location>
        <begin position="313"/>
        <end position="324"/>
    </location>
</feature>
<dbReference type="InterPro" id="IPR027417">
    <property type="entry name" value="P-loop_NTPase"/>
</dbReference>
<organism evidence="9 10">
    <name type="scientific">Actinospica durhamensis</name>
    <dbReference type="NCBI Taxonomy" id="1508375"/>
    <lineage>
        <taxon>Bacteria</taxon>
        <taxon>Bacillati</taxon>
        <taxon>Actinomycetota</taxon>
        <taxon>Actinomycetes</taxon>
        <taxon>Catenulisporales</taxon>
        <taxon>Actinospicaceae</taxon>
        <taxon>Actinospica</taxon>
    </lineage>
</organism>
<dbReference type="PROSITE" id="PS50893">
    <property type="entry name" value="ABC_TRANSPORTER_2"/>
    <property type="match status" value="1"/>
</dbReference>
<evidence type="ECO:0000256" key="2">
    <source>
        <dbReference type="ARBA" id="ARBA00022475"/>
    </source>
</evidence>
<dbReference type="Pfam" id="PF00005">
    <property type="entry name" value="ABC_tran"/>
    <property type="match status" value="1"/>
</dbReference>
<dbReference type="GO" id="GO:0005524">
    <property type="term" value="F:ATP binding"/>
    <property type="evidence" value="ECO:0007669"/>
    <property type="project" value="UniProtKB-KW"/>
</dbReference>
<keyword evidence="3" id="KW-0547">Nucleotide-binding</keyword>
<evidence type="ECO:0000256" key="4">
    <source>
        <dbReference type="ARBA" id="ARBA00022840"/>
    </source>
</evidence>
<evidence type="ECO:0000256" key="3">
    <source>
        <dbReference type="ARBA" id="ARBA00022741"/>
    </source>
</evidence>
<protein>
    <submittedName>
        <fullName evidence="9">ABC transporter ATP-binding protein</fullName>
    </submittedName>
</protein>
<dbReference type="SUPFAM" id="SSF52540">
    <property type="entry name" value="P-loop containing nucleoside triphosphate hydrolases"/>
    <property type="match status" value="1"/>
</dbReference>
<comment type="caution">
    <text evidence="9">The sequence shown here is derived from an EMBL/GenBank/DDBJ whole genome shotgun (WGS) entry which is preliminary data.</text>
</comment>
<proteinExistence type="predicted"/>
<dbReference type="GO" id="GO:0016887">
    <property type="term" value="F:ATP hydrolysis activity"/>
    <property type="evidence" value="ECO:0007669"/>
    <property type="project" value="InterPro"/>
</dbReference>
<feature type="domain" description="ABC transporter" evidence="8">
    <location>
        <begin position="4"/>
        <end position="236"/>
    </location>
</feature>
<keyword evidence="4 9" id="KW-0067">ATP-binding</keyword>